<feature type="transmembrane region" description="Helical" evidence="1">
    <location>
        <begin position="6"/>
        <end position="25"/>
    </location>
</feature>
<dbReference type="Proteomes" id="UP000187074">
    <property type="component" value="Unassembled WGS sequence"/>
</dbReference>
<organism evidence="2 3">
    <name type="scientific">Paenibacillus lautus</name>
    <name type="common">Bacillus lautus</name>
    <dbReference type="NCBI Taxonomy" id="1401"/>
    <lineage>
        <taxon>Bacteria</taxon>
        <taxon>Bacillati</taxon>
        <taxon>Bacillota</taxon>
        <taxon>Bacilli</taxon>
        <taxon>Bacillales</taxon>
        <taxon>Paenibacillaceae</taxon>
        <taxon>Paenibacillus</taxon>
    </lineage>
</organism>
<comment type="caution">
    <text evidence="2">The sequence shown here is derived from an EMBL/GenBank/DDBJ whole genome shotgun (WGS) entry which is preliminary data.</text>
</comment>
<proteinExistence type="predicted"/>
<dbReference type="RefSeq" id="WP_076321162.1">
    <property type="nucleotide sequence ID" value="NZ_JBCMXI010000002.1"/>
</dbReference>
<evidence type="ECO:0000313" key="3">
    <source>
        <dbReference type="Proteomes" id="UP000187074"/>
    </source>
</evidence>
<dbReference type="EMBL" id="MRTF01000001">
    <property type="protein sequence ID" value="OME96821.1"/>
    <property type="molecule type" value="Genomic_DNA"/>
</dbReference>
<dbReference type="AlphaFoldDB" id="A0A1R1B9R5"/>
<accession>A0A1R1B9R5</accession>
<dbReference type="Gene3D" id="3.40.50.300">
    <property type="entry name" value="P-loop containing nucleotide triphosphate hydrolases"/>
    <property type="match status" value="1"/>
</dbReference>
<keyword evidence="1" id="KW-0812">Transmembrane</keyword>
<evidence type="ECO:0000256" key="1">
    <source>
        <dbReference type="SAM" id="Phobius"/>
    </source>
</evidence>
<dbReference type="SUPFAM" id="SSF52540">
    <property type="entry name" value="P-loop containing nucleoside triphosphate hydrolases"/>
    <property type="match status" value="1"/>
</dbReference>
<dbReference type="OrthoDB" id="1981678at2"/>
<keyword evidence="1" id="KW-0472">Membrane</keyword>
<name>A0A1R1B9R5_PAELA</name>
<protein>
    <submittedName>
        <fullName evidence="2">Pilus assembly protein CpaF</fullName>
    </submittedName>
</protein>
<gene>
    <name evidence="2" type="ORF">BK123_04385</name>
</gene>
<evidence type="ECO:0000313" key="2">
    <source>
        <dbReference type="EMBL" id="OME96821.1"/>
    </source>
</evidence>
<dbReference type="STRING" id="1401.BK123_04385"/>
<reference evidence="2 3" key="1">
    <citation type="submission" date="2016-11" db="EMBL/GenBank/DDBJ databases">
        <title>Paenibacillus species isolates.</title>
        <authorList>
            <person name="Beno S.M."/>
        </authorList>
    </citation>
    <scope>NUCLEOTIDE SEQUENCE [LARGE SCALE GENOMIC DNA]</scope>
    <source>
        <strain evidence="2 3">FSL F4-0100</strain>
    </source>
</reference>
<dbReference type="InterPro" id="IPR027417">
    <property type="entry name" value="P-loop_NTPase"/>
</dbReference>
<keyword evidence="1" id="KW-1133">Transmembrane helix</keyword>
<sequence>MLLGNSLNTIWIIVMILFVLLFVYLRYLDTRKPAATISRGSDPYSLEAMTAFVKESLHQLTHSQLSDLGLHEEEYRRRLNKRSELRSALKGCVSGDVLDKAYVKDFLKQLLVRDLGLNESNIHAAIPFENLTELTAQDQFEIILYLYKQRHGEDALSVLLETYDLAEPRVIPGYGEGSVYAVTAEDIAYIYESEQRPLLFPEKLDIVVQRIYQQYKGFSVVDEIRDQRIDGISGGVSGIPVNRDSGQDIFHSEDEFLGLSFSRPESPATGCESVWIFYRGVSLHLAFLSFGSMLELKRVCQNIYKYNHPGQLSEASGYKVNEMKDGSRVVVVRPPFAESWAFFVRKFDLPKASLDQLITGNGSELVIGLLRYLMKGSRITAITGAQGSGKTTLLMAMVGHIYASYTLRVQEMAFELHLRKIYSRRNILSFRETEHISGQAGLDLQKKTDGTVNILGEVASDEVASWMIQMSQVASLFTVFTHHAKTFKDLVQSLRNSLLKSGVFRQEHIAEQQVVSVINFDIHLRRDAYGNRYIERITECIPVEKGSLPPFEGTSENRWKSSMEEYFQLSAEHMRRLNEVSYFVSRNVIEYRDGAYIAAAKLSESSVREMSEQMHPEDAEEFRVFLTSGWGEQSDL</sequence>